<evidence type="ECO:0000256" key="1">
    <source>
        <dbReference type="SAM" id="Phobius"/>
    </source>
</evidence>
<feature type="transmembrane region" description="Helical" evidence="1">
    <location>
        <begin position="252"/>
        <end position="270"/>
    </location>
</feature>
<feature type="transmembrane region" description="Helical" evidence="1">
    <location>
        <begin position="36"/>
        <end position="54"/>
    </location>
</feature>
<dbReference type="Proteomes" id="UP000286268">
    <property type="component" value="Chromosome"/>
</dbReference>
<organism evidence="2 3">
    <name type="scientific">Clostridium manihotivorum</name>
    <dbReference type="NCBI Taxonomy" id="2320868"/>
    <lineage>
        <taxon>Bacteria</taxon>
        <taxon>Bacillati</taxon>
        <taxon>Bacillota</taxon>
        <taxon>Clostridia</taxon>
        <taxon>Eubacteriales</taxon>
        <taxon>Clostridiaceae</taxon>
        <taxon>Clostridium</taxon>
    </lineage>
</organism>
<protein>
    <submittedName>
        <fullName evidence="2">Uncharacterized protein</fullName>
    </submittedName>
</protein>
<feature type="transmembrane region" description="Helical" evidence="1">
    <location>
        <begin position="85"/>
        <end position="104"/>
    </location>
</feature>
<evidence type="ECO:0000313" key="2">
    <source>
        <dbReference type="EMBL" id="QAA34764.1"/>
    </source>
</evidence>
<feature type="transmembrane region" description="Helical" evidence="1">
    <location>
        <begin position="9"/>
        <end position="30"/>
    </location>
</feature>
<feature type="transmembrane region" description="Helical" evidence="1">
    <location>
        <begin position="179"/>
        <end position="199"/>
    </location>
</feature>
<feature type="transmembrane region" description="Helical" evidence="1">
    <location>
        <begin position="337"/>
        <end position="357"/>
    </location>
</feature>
<feature type="transmembrane region" description="Helical" evidence="1">
    <location>
        <begin position="206"/>
        <end position="232"/>
    </location>
</feature>
<name>A0A3R5UBH6_9CLOT</name>
<accession>A0A3R5UBH6</accession>
<keyword evidence="1" id="KW-1133">Transmembrane helix</keyword>
<feature type="transmembrane region" description="Helical" evidence="1">
    <location>
        <begin position="386"/>
        <end position="403"/>
    </location>
</feature>
<keyword evidence="1" id="KW-0812">Transmembrane</keyword>
<proteinExistence type="predicted"/>
<feature type="transmembrane region" description="Helical" evidence="1">
    <location>
        <begin position="61"/>
        <end position="79"/>
    </location>
</feature>
<sequence length="416" mass="48791">MLKDKTDNMIVYIIGFLIIIFSGGIWPYFYGKYFEIIYIAVAMVILLVLIKDYLLDTFKLLIPVGFVIAYLSFELVFYSESFDGYTYFLRNLILLFLVALFLYKKKVSILTCLTKVLYHYNYICFILYIIIFILNINIPHNIVQNSGFNVNTYTSYMNLSYYHQIVYISDKLFIRNNGIFYEPCYLGMYISLFLVNELFYRDKIRLIAVIVACFNLFTTMSTTALIFVVAIFLVKFYTLKFDNRLIKLLKNIFIPIITFACGVVAIYIYISKVQGFGKLSYGIRQEDFLLGLKLFKERIIAGWGFDNLNAIIFLESSDLRGNGLGSNWGSSNGLTLLMYQGGLYFLMVYVTGIYYYFKDLYLKNKIGSLILLSWLILFLISEPIQYNRLIIFFVVYGILIRYYDVFKNRAEKMYFS</sequence>
<reference evidence="2 3" key="1">
    <citation type="submission" date="2018-01" db="EMBL/GenBank/DDBJ databases">
        <title>Genome Sequencing and Assembly of Anaerobacter polyendosporus strain CT4.</title>
        <authorList>
            <person name="Tachaapaikoon C."/>
            <person name="Sutheeworapong S."/>
            <person name="Jenjaroenpun P."/>
            <person name="Wongsurawat T."/>
            <person name="Nookeaw I."/>
            <person name="Cheawchanlertfa P."/>
            <person name="Kosugi A."/>
            <person name="Cheevadhanarak S."/>
            <person name="Ratanakhanokchai K."/>
        </authorList>
    </citation>
    <scope>NUCLEOTIDE SEQUENCE [LARGE SCALE GENOMIC DNA]</scope>
    <source>
        <strain evidence="2 3">CT4</strain>
    </source>
</reference>
<gene>
    <name evidence="2" type="ORF">C1I91_25740</name>
</gene>
<feature type="transmembrane region" description="Helical" evidence="1">
    <location>
        <begin position="116"/>
        <end position="138"/>
    </location>
</feature>
<dbReference type="KEGG" id="cmah:C1I91_25740"/>
<dbReference type="AlphaFoldDB" id="A0A3R5UBH6"/>
<keyword evidence="3" id="KW-1185">Reference proteome</keyword>
<keyword evidence="1" id="KW-0472">Membrane</keyword>
<evidence type="ECO:0000313" key="3">
    <source>
        <dbReference type="Proteomes" id="UP000286268"/>
    </source>
</evidence>
<dbReference type="EMBL" id="CP025746">
    <property type="protein sequence ID" value="QAA34764.1"/>
    <property type="molecule type" value="Genomic_DNA"/>
</dbReference>